<dbReference type="PANTHER" id="PTHR46206">
    <property type="entry name" value="CYTOCHROME P450"/>
    <property type="match status" value="1"/>
</dbReference>
<comment type="similarity">
    <text evidence="2">Belongs to the cytochrome P450 family.</text>
</comment>
<protein>
    <submittedName>
        <fullName evidence="6">Cytochrome P450</fullName>
    </submittedName>
</protein>
<dbReference type="Proteomes" id="UP001150238">
    <property type="component" value="Unassembled WGS sequence"/>
</dbReference>
<evidence type="ECO:0000313" key="7">
    <source>
        <dbReference type="Proteomes" id="UP001150238"/>
    </source>
</evidence>
<dbReference type="SUPFAM" id="SSF48264">
    <property type="entry name" value="Cytochrome P450"/>
    <property type="match status" value="1"/>
</dbReference>
<gene>
    <name evidence="6" type="ORF">C8J55DRAFT_478393</name>
</gene>
<organism evidence="6 7">
    <name type="scientific">Lentinula lateritia</name>
    <dbReference type="NCBI Taxonomy" id="40482"/>
    <lineage>
        <taxon>Eukaryota</taxon>
        <taxon>Fungi</taxon>
        <taxon>Dikarya</taxon>
        <taxon>Basidiomycota</taxon>
        <taxon>Agaricomycotina</taxon>
        <taxon>Agaricomycetes</taxon>
        <taxon>Agaricomycetidae</taxon>
        <taxon>Agaricales</taxon>
        <taxon>Marasmiineae</taxon>
        <taxon>Omphalotaceae</taxon>
        <taxon>Lentinula</taxon>
    </lineage>
</organism>
<dbReference type="GO" id="GO:0016705">
    <property type="term" value="F:oxidoreductase activity, acting on paired donors, with incorporation or reduction of molecular oxygen"/>
    <property type="evidence" value="ECO:0007669"/>
    <property type="project" value="InterPro"/>
</dbReference>
<dbReference type="GO" id="GO:0020037">
    <property type="term" value="F:heme binding"/>
    <property type="evidence" value="ECO:0007669"/>
    <property type="project" value="InterPro"/>
</dbReference>
<evidence type="ECO:0000256" key="1">
    <source>
        <dbReference type="ARBA" id="ARBA00001971"/>
    </source>
</evidence>
<dbReference type="GO" id="GO:0005506">
    <property type="term" value="F:iron ion binding"/>
    <property type="evidence" value="ECO:0007669"/>
    <property type="project" value="InterPro"/>
</dbReference>
<accession>A0A9W9A0U4</accession>
<dbReference type="GO" id="GO:0004497">
    <property type="term" value="F:monooxygenase activity"/>
    <property type="evidence" value="ECO:0007669"/>
    <property type="project" value="InterPro"/>
</dbReference>
<evidence type="ECO:0000256" key="2">
    <source>
        <dbReference type="ARBA" id="ARBA00010617"/>
    </source>
</evidence>
<keyword evidence="3" id="KW-0479">Metal-binding</keyword>
<reference evidence="6" key="1">
    <citation type="submission" date="2022-08" db="EMBL/GenBank/DDBJ databases">
        <authorList>
            <consortium name="DOE Joint Genome Institute"/>
            <person name="Min B."/>
            <person name="Riley R."/>
            <person name="Sierra-Patev S."/>
            <person name="Naranjo-Ortiz M."/>
            <person name="Looney B."/>
            <person name="Konkel Z."/>
            <person name="Slot J.C."/>
            <person name="Sakamoto Y."/>
            <person name="Steenwyk J.L."/>
            <person name="Rokas A."/>
            <person name="Carro J."/>
            <person name="Camarero S."/>
            <person name="Ferreira P."/>
            <person name="Molpeceres G."/>
            <person name="Ruiz-Duenas F.J."/>
            <person name="Serrano A."/>
            <person name="Henrissat B."/>
            <person name="Drula E."/>
            <person name="Hughes K.W."/>
            <person name="Mata J.L."/>
            <person name="Ishikawa N.K."/>
            <person name="Vargas-Isla R."/>
            <person name="Ushijima S."/>
            <person name="Smith C.A."/>
            <person name="Ahrendt S."/>
            <person name="Andreopoulos W."/>
            <person name="He G."/>
            <person name="Labutti K."/>
            <person name="Lipzen A."/>
            <person name="Ng V."/>
            <person name="Sandor L."/>
            <person name="Barry K."/>
            <person name="Martinez A.T."/>
            <person name="Xiao Y."/>
            <person name="Gibbons J.G."/>
            <person name="Terashima K."/>
            <person name="Hibbett D.S."/>
            <person name="Grigoriev I.V."/>
        </authorList>
    </citation>
    <scope>NUCLEOTIDE SEQUENCE</scope>
    <source>
        <strain evidence="6">Sp2 HRB7682 ss15</strain>
    </source>
</reference>
<keyword evidence="4" id="KW-0560">Oxidoreductase</keyword>
<evidence type="ECO:0000256" key="3">
    <source>
        <dbReference type="ARBA" id="ARBA00022723"/>
    </source>
</evidence>
<keyword evidence="5" id="KW-0408">Iron</keyword>
<name>A0A9W9A0U4_9AGAR</name>
<dbReference type="InterPro" id="IPR036396">
    <property type="entry name" value="Cyt_P450_sf"/>
</dbReference>
<comment type="cofactor">
    <cofactor evidence="1">
        <name>heme</name>
        <dbReference type="ChEBI" id="CHEBI:30413"/>
    </cofactor>
</comment>
<evidence type="ECO:0000256" key="4">
    <source>
        <dbReference type="ARBA" id="ARBA00023002"/>
    </source>
</evidence>
<dbReference type="Gene3D" id="1.10.630.10">
    <property type="entry name" value="Cytochrome P450"/>
    <property type="match status" value="1"/>
</dbReference>
<dbReference type="InterPro" id="IPR001128">
    <property type="entry name" value="Cyt_P450"/>
</dbReference>
<reference evidence="6" key="2">
    <citation type="journal article" date="2023" name="Proc. Natl. Acad. Sci. U.S.A.">
        <title>A global phylogenomic analysis of the shiitake genus Lentinula.</title>
        <authorList>
            <person name="Sierra-Patev S."/>
            <person name="Min B."/>
            <person name="Naranjo-Ortiz M."/>
            <person name="Looney B."/>
            <person name="Konkel Z."/>
            <person name="Slot J.C."/>
            <person name="Sakamoto Y."/>
            <person name="Steenwyk J.L."/>
            <person name="Rokas A."/>
            <person name="Carro J."/>
            <person name="Camarero S."/>
            <person name="Ferreira P."/>
            <person name="Molpeceres G."/>
            <person name="Ruiz-Duenas F.J."/>
            <person name="Serrano A."/>
            <person name="Henrissat B."/>
            <person name="Drula E."/>
            <person name="Hughes K.W."/>
            <person name="Mata J.L."/>
            <person name="Ishikawa N.K."/>
            <person name="Vargas-Isla R."/>
            <person name="Ushijima S."/>
            <person name="Smith C.A."/>
            <person name="Donoghue J."/>
            <person name="Ahrendt S."/>
            <person name="Andreopoulos W."/>
            <person name="He G."/>
            <person name="LaButti K."/>
            <person name="Lipzen A."/>
            <person name="Ng V."/>
            <person name="Riley R."/>
            <person name="Sandor L."/>
            <person name="Barry K."/>
            <person name="Martinez A.T."/>
            <person name="Xiao Y."/>
            <person name="Gibbons J.G."/>
            <person name="Terashima K."/>
            <person name="Grigoriev I.V."/>
            <person name="Hibbett D."/>
        </authorList>
    </citation>
    <scope>NUCLEOTIDE SEQUENCE</scope>
    <source>
        <strain evidence="6">Sp2 HRB7682 ss15</strain>
    </source>
</reference>
<dbReference type="EMBL" id="JANVFS010000028">
    <property type="protein sequence ID" value="KAJ4471699.1"/>
    <property type="molecule type" value="Genomic_DNA"/>
</dbReference>
<sequence length="462" mass="53054">MGPGNIFGSYLSARRYLTDSMRIVQEGYHQHKGHVFKVAESDRWTVFASGPRLVEEVMKAPDSLMNGEAAAKDLFQAEWTFGGDIVANPYHINYIRTHLTHNLSELFPDMFDEVKTVLAEKLPTDTDEWVPIRAADVFTYTINRMLNRVFVGLPLCRDEEYLALMRVFATDVIKDAAVVRVFPKFLKPLASVFLTNIRSTLRTALRYLRPIIDERREVVKDMDSDPKQITLVDWFLSQGIETDTEKLAMRIAFVNFVSLGTTSMSFMNVLFDLCAAPQFSEPIRQEVQTVVQREGWSKTALQKCLKLDSLLKESVRLSIVLGFRKVAQDHTFSDGTFVPKDNFVNCPARAMHQDPEIYGENAREFDPFRWSTLREQEGQKTKHQHTATSSMYIPFGHGTHAWLVPGRFFASTELKILMAYLLMNYEFRFPDGKRPPEELLGDVNIPNTRAIVHIRRRQPEDS</sequence>
<evidence type="ECO:0000313" key="6">
    <source>
        <dbReference type="EMBL" id="KAJ4471699.1"/>
    </source>
</evidence>
<dbReference type="Pfam" id="PF00067">
    <property type="entry name" value="p450"/>
    <property type="match status" value="1"/>
</dbReference>
<dbReference type="CDD" id="cd11041">
    <property type="entry name" value="CYP503A1-like"/>
    <property type="match status" value="1"/>
</dbReference>
<evidence type="ECO:0000256" key="5">
    <source>
        <dbReference type="ARBA" id="ARBA00023004"/>
    </source>
</evidence>
<comment type="caution">
    <text evidence="6">The sequence shown here is derived from an EMBL/GenBank/DDBJ whole genome shotgun (WGS) entry which is preliminary data.</text>
</comment>
<dbReference type="AlphaFoldDB" id="A0A9W9A0U4"/>
<proteinExistence type="inferred from homology"/>